<dbReference type="InterPro" id="IPR022542">
    <property type="entry name" value="FOCAD/RST1_DUF3730"/>
</dbReference>
<feature type="domain" description="DUF3730" evidence="1">
    <location>
        <begin position="574"/>
        <end position="660"/>
    </location>
</feature>
<name>A0A0L7KVK3_OPEBR</name>
<evidence type="ECO:0000313" key="2">
    <source>
        <dbReference type="EMBL" id="KOB67111.1"/>
    </source>
</evidence>
<protein>
    <recommendedName>
        <fullName evidence="1">DUF3730 domain-containing protein</fullName>
    </recommendedName>
</protein>
<evidence type="ECO:0000313" key="3">
    <source>
        <dbReference type="Proteomes" id="UP000037510"/>
    </source>
</evidence>
<sequence length="713" mass="79606">KLINLIEEYKPSMIGNYNLDCQRAREEKKVRLPKRRFPWCNRSRLVLGRLVQLAGSEQAGAMLLAERVLPLFPTGFARMATLLRMAGCKNIKATEMDEIEYKLNTNNSVLVVNAIDKLISTIKSKFKPLERQRFVLENEELKLLREKCSAKEAVVSLTACQGLLALVELGVLEIAHTMSTIVTLLPSAHNYSAIISTMAGLLILDLKSRLIPGTTYKCQFSLKSPQHPFITVLERNKGAEEDVLAQMQALCNHPDYTVSSNSLELLRSVFLYLTCNPQREGSMRPWRLLLSLPATTQQRSLLIACLSCQRICNRAAIERAFSAYSGVTDAAIYRRDEEYVTALLPVLARISNELLKHGLDPRPCYSLMERGFSVGGAPRSAAGLVLILLADNLPRAPALYLHDTFHLSLNSFVAQSLQWLHLPSYLTTAALKSAASILELYQDGTKTDTSLNMPNLKSNKIFNSLLYTDRHLSVTVKLLSVWEMLRNDSNRLQNWLEGLKTIDESVEIELLSFFYGLIMDRNKDCECINLQVLKIVIDLVEFKKDVAVELLPILLYKIANDTSPVELLIECGAGRPDDLKWEMDIAKISAVKRICELRASSHGLQLVPIVSSTLNRCSDRPGSTAASIALQCIALLWRSGALAPHSAWRALQPKLERDTRLNVQITQLTRSACAVLWRYVSEGAPFLVGAACEALANFPVTSYTLKDVPEFAS</sequence>
<dbReference type="GO" id="GO:0060147">
    <property type="term" value="P:regulation of post-transcriptional gene silencing"/>
    <property type="evidence" value="ECO:0007669"/>
    <property type="project" value="InterPro"/>
</dbReference>
<proteinExistence type="predicted"/>
<accession>A0A0L7KVK3</accession>
<comment type="caution">
    <text evidence="2">The sequence shown here is derived from an EMBL/GenBank/DDBJ whole genome shotgun (WGS) entry which is preliminary data.</text>
</comment>
<dbReference type="PANTHER" id="PTHR16212">
    <property type="entry name" value="FOCADHESIN FAMILY MEMBER"/>
    <property type="match status" value="1"/>
</dbReference>
<feature type="non-terminal residue" evidence="2">
    <location>
        <position position="1"/>
    </location>
</feature>
<reference evidence="2 3" key="1">
    <citation type="journal article" date="2015" name="Genome Biol. Evol.">
        <title>The genome of winter moth (Operophtera brumata) provides a genomic perspective on sexual dimorphism and phenology.</title>
        <authorList>
            <person name="Derks M.F."/>
            <person name="Smit S."/>
            <person name="Salis L."/>
            <person name="Schijlen E."/>
            <person name="Bossers A."/>
            <person name="Mateman C."/>
            <person name="Pijl A.S."/>
            <person name="de Ridder D."/>
            <person name="Groenen M.A."/>
            <person name="Visser M.E."/>
            <person name="Megens H.J."/>
        </authorList>
    </citation>
    <scope>NUCLEOTIDE SEQUENCE [LARGE SCALE GENOMIC DNA]</scope>
    <source>
        <strain evidence="2">WM2013NL</strain>
        <tissue evidence="2">Head and thorax</tissue>
    </source>
</reference>
<organism evidence="2 3">
    <name type="scientific">Operophtera brumata</name>
    <name type="common">Winter moth</name>
    <name type="synonym">Phalaena brumata</name>
    <dbReference type="NCBI Taxonomy" id="104452"/>
    <lineage>
        <taxon>Eukaryota</taxon>
        <taxon>Metazoa</taxon>
        <taxon>Ecdysozoa</taxon>
        <taxon>Arthropoda</taxon>
        <taxon>Hexapoda</taxon>
        <taxon>Insecta</taxon>
        <taxon>Pterygota</taxon>
        <taxon>Neoptera</taxon>
        <taxon>Endopterygota</taxon>
        <taxon>Lepidoptera</taxon>
        <taxon>Glossata</taxon>
        <taxon>Ditrysia</taxon>
        <taxon>Geometroidea</taxon>
        <taxon>Geometridae</taxon>
        <taxon>Larentiinae</taxon>
        <taxon>Operophtera</taxon>
    </lineage>
</organism>
<dbReference type="Proteomes" id="UP000037510">
    <property type="component" value="Unassembled WGS sequence"/>
</dbReference>
<dbReference type="EMBL" id="JTDY01005323">
    <property type="protein sequence ID" value="KOB67111.1"/>
    <property type="molecule type" value="Genomic_DNA"/>
</dbReference>
<gene>
    <name evidence="2" type="ORF">OBRU01_18982</name>
</gene>
<dbReference type="STRING" id="104452.A0A0L7KVK3"/>
<dbReference type="AlphaFoldDB" id="A0A0L7KVK3"/>
<dbReference type="InterPro" id="IPR045163">
    <property type="entry name" value="Focadhesin/RST1"/>
</dbReference>
<keyword evidence="3" id="KW-1185">Reference proteome</keyword>
<dbReference type="Pfam" id="PF12530">
    <property type="entry name" value="DUF3730"/>
    <property type="match status" value="1"/>
</dbReference>
<evidence type="ECO:0000259" key="1">
    <source>
        <dbReference type="Pfam" id="PF12530"/>
    </source>
</evidence>
<dbReference type="PANTHER" id="PTHR16212:SF4">
    <property type="entry name" value="FOCADHESIN"/>
    <property type="match status" value="1"/>
</dbReference>